<evidence type="ECO:0000313" key="5">
    <source>
        <dbReference type="EMBL" id="RJE82388.1"/>
    </source>
</evidence>
<dbReference type="GO" id="GO:0003700">
    <property type="term" value="F:DNA-binding transcription factor activity"/>
    <property type="evidence" value="ECO:0007669"/>
    <property type="project" value="InterPro"/>
</dbReference>
<keyword evidence="1" id="KW-0805">Transcription regulation</keyword>
<dbReference type="InterPro" id="IPR036388">
    <property type="entry name" value="WH-like_DNA-bd_sf"/>
</dbReference>
<dbReference type="RefSeq" id="WP_119751617.1">
    <property type="nucleotide sequence ID" value="NZ_QZCG01000016.1"/>
</dbReference>
<dbReference type="CDD" id="cd07377">
    <property type="entry name" value="WHTH_GntR"/>
    <property type="match status" value="1"/>
</dbReference>
<dbReference type="InterPro" id="IPR011711">
    <property type="entry name" value="GntR_C"/>
</dbReference>
<reference evidence="6" key="1">
    <citation type="submission" date="2018-09" db="EMBL/GenBank/DDBJ databases">
        <title>Acidovorax cavernicola nov. sp. isolated from Gruta de las Maravillas (Aracena, Spain).</title>
        <authorList>
            <person name="Jurado V."/>
            <person name="Gutierrez-Patricio S."/>
            <person name="Gonzalez-Pimentel J.L."/>
            <person name="Miller A.Z."/>
            <person name="Laiz L."/>
            <person name="Saiz-Jimenez C."/>
        </authorList>
    </citation>
    <scope>NUCLEOTIDE SEQUENCE [LARGE SCALE GENOMIC DNA]</scope>
    <source>
        <strain evidence="6">1011MAR3C25</strain>
    </source>
</reference>
<dbReference type="AlphaFoldDB" id="A0A418SN69"/>
<proteinExistence type="predicted"/>
<dbReference type="SMART" id="SM00345">
    <property type="entry name" value="HTH_GNTR"/>
    <property type="match status" value="1"/>
</dbReference>
<gene>
    <name evidence="5" type="ORF">D3P04_19840</name>
</gene>
<dbReference type="PANTHER" id="PTHR43537:SF45">
    <property type="entry name" value="GNTR FAMILY REGULATORY PROTEIN"/>
    <property type="match status" value="1"/>
</dbReference>
<dbReference type="PANTHER" id="PTHR43537">
    <property type="entry name" value="TRANSCRIPTIONAL REGULATOR, GNTR FAMILY"/>
    <property type="match status" value="1"/>
</dbReference>
<keyword evidence="3" id="KW-0804">Transcription</keyword>
<comment type="caution">
    <text evidence="5">The sequence shown here is derived from an EMBL/GenBank/DDBJ whole genome shotgun (WGS) entry which is preliminary data.</text>
</comment>
<dbReference type="SUPFAM" id="SSF46785">
    <property type="entry name" value="Winged helix' DNA-binding domain"/>
    <property type="match status" value="1"/>
</dbReference>
<accession>A0A418SN69</accession>
<dbReference type="Proteomes" id="UP000284202">
    <property type="component" value="Unassembled WGS sequence"/>
</dbReference>
<feature type="domain" description="HTH gntR-type" evidence="4">
    <location>
        <begin position="41"/>
        <end position="108"/>
    </location>
</feature>
<keyword evidence="2" id="KW-0238">DNA-binding</keyword>
<dbReference type="Gene3D" id="1.20.120.530">
    <property type="entry name" value="GntR ligand-binding domain-like"/>
    <property type="match status" value="1"/>
</dbReference>
<evidence type="ECO:0000259" key="4">
    <source>
        <dbReference type="PROSITE" id="PS50949"/>
    </source>
</evidence>
<evidence type="ECO:0000256" key="3">
    <source>
        <dbReference type="ARBA" id="ARBA00023163"/>
    </source>
</evidence>
<sequence length="255" mass="28096">MTSGRKIEKSAKSAAAGSNDALAGATASRGISRVEGPAPNETQANFAYRLIEEMIVTLKLPPGTRVSEKSLSTELGIGRTPVREALKRLAQERTITIHPRSGAVISAIDVDDHFKLIEVRRELERILVGRTARLANPGICKAFSDLQLRFEKAAAESSEALFIAADREFNTLVASSADNIYAADAMGPLQAQTRRFWFLNFQQFGDLTKVCRLHAAIAKAIAANDERTARKALDRLIDYVEEYTYQTLRAIMKRS</sequence>
<dbReference type="Pfam" id="PF07729">
    <property type="entry name" value="FCD"/>
    <property type="match status" value="1"/>
</dbReference>
<dbReference type="SMART" id="SM00895">
    <property type="entry name" value="FCD"/>
    <property type="match status" value="1"/>
</dbReference>
<evidence type="ECO:0000313" key="6">
    <source>
        <dbReference type="Proteomes" id="UP000284202"/>
    </source>
</evidence>
<organism evidence="5 6">
    <name type="scientific">Paracoccus onubensis</name>
    <dbReference type="NCBI Taxonomy" id="1675788"/>
    <lineage>
        <taxon>Bacteria</taxon>
        <taxon>Pseudomonadati</taxon>
        <taxon>Pseudomonadota</taxon>
        <taxon>Alphaproteobacteria</taxon>
        <taxon>Rhodobacterales</taxon>
        <taxon>Paracoccaceae</taxon>
        <taxon>Paracoccus</taxon>
    </lineage>
</organism>
<dbReference type="InterPro" id="IPR036390">
    <property type="entry name" value="WH_DNA-bd_sf"/>
</dbReference>
<dbReference type="InterPro" id="IPR000524">
    <property type="entry name" value="Tscrpt_reg_HTH_GntR"/>
</dbReference>
<evidence type="ECO:0000256" key="2">
    <source>
        <dbReference type="ARBA" id="ARBA00023125"/>
    </source>
</evidence>
<dbReference type="OrthoDB" id="9806293at2"/>
<dbReference type="SUPFAM" id="SSF48008">
    <property type="entry name" value="GntR ligand-binding domain-like"/>
    <property type="match status" value="1"/>
</dbReference>
<dbReference type="Gene3D" id="1.10.10.10">
    <property type="entry name" value="Winged helix-like DNA-binding domain superfamily/Winged helix DNA-binding domain"/>
    <property type="match status" value="1"/>
</dbReference>
<dbReference type="PROSITE" id="PS50949">
    <property type="entry name" value="HTH_GNTR"/>
    <property type="match status" value="1"/>
</dbReference>
<evidence type="ECO:0000256" key="1">
    <source>
        <dbReference type="ARBA" id="ARBA00023015"/>
    </source>
</evidence>
<keyword evidence="6" id="KW-1185">Reference proteome</keyword>
<dbReference type="GO" id="GO:0003677">
    <property type="term" value="F:DNA binding"/>
    <property type="evidence" value="ECO:0007669"/>
    <property type="project" value="UniProtKB-KW"/>
</dbReference>
<dbReference type="EMBL" id="QZCG01000016">
    <property type="protein sequence ID" value="RJE82388.1"/>
    <property type="molecule type" value="Genomic_DNA"/>
</dbReference>
<name>A0A418SN69_9RHOB</name>
<dbReference type="Pfam" id="PF00392">
    <property type="entry name" value="GntR"/>
    <property type="match status" value="1"/>
</dbReference>
<protein>
    <submittedName>
        <fullName evidence="5">GntR family transcriptional regulator</fullName>
    </submittedName>
</protein>
<dbReference type="InterPro" id="IPR008920">
    <property type="entry name" value="TF_FadR/GntR_C"/>
</dbReference>